<keyword evidence="12" id="KW-0175">Coiled coil</keyword>
<keyword evidence="9" id="KW-0496">Mitochondrion</keyword>
<dbReference type="InterPro" id="IPR014851">
    <property type="entry name" value="BCS1_N"/>
</dbReference>
<feature type="transmembrane region" description="Helical" evidence="13">
    <location>
        <begin position="77"/>
        <end position="98"/>
    </location>
</feature>
<keyword evidence="6" id="KW-0378">Hydrolase</keyword>
<feature type="coiled-coil region" evidence="12">
    <location>
        <begin position="367"/>
        <end position="394"/>
    </location>
</feature>
<comment type="similarity">
    <text evidence="2">Belongs to the AAA ATPase family. BCS1 subfamily.</text>
</comment>
<name>A0ABR0K683_9EURO</name>
<keyword evidence="3 13" id="KW-0812">Transmembrane</keyword>
<feature type="domain" description="BCS1 N-terminal" evidence="15">
    <location>
        <begin position="77"/>
        <end position="252"/>
    </location>
</feature>
<keyword evidence="17" id="KW-1185">Reference proteome</keyword>
<dbReference type="Pfam" id="PF00004">
    <property type="entry name" value="AAA"/>
    <property type="match status" value="2"/>
</dbReference>
<keyword evidence="10 13" id="KW-0472">Membrane</keyword>
<dbReference type="InterPro" id="IPR003593">
    <property type="entry name" value="AAA+_ATPase"/>
</dbReference>
<evidence type="ECO:0000256" key="6">
    <source>
        <dbReference type="ARBA" id="ARBA00022801"/>
    </source>
</evidence>
<reference evidence="16 17" key="1">
    <citation type="submission" date="2023-08" db="EMBL/GenBank/DDBJ databases">
        <title>Black Yeasts Isolated from many extreme environments.</title>
        <authorList>
            <person name="Coleine C."/>
            <person name="Stajich J.E."/>
            <person name="Selbmann L."/>
        </authorList>
    </citation>
    <scope>NUCLEOTIDE SEQUENCE [LARGE SCALE GENOMIC DNA]</scope>
    <source>
        <strain evidence="16 17">CCFEE 5885</strain>
    </source>
</reference>
<sequence>MSDRSRDNQGFLDGGLGNTNNTIDIYKKHGLKGLIFVLAFGLRDPSQSLTGGILETIVPKIIEFTNKRPRLTQISGYLAAFCFLMTFVPSLVNDFWLWSREHMYASVAIDKFDCGLYGNFMDFIVSKAVFRTRRSLLAQSHDMHKNETRHYNGDNDDDQSTSDQLVFFKGTSNRMQFFRHHGQSFLFTNEKKDPQIKLWCFGSSPKPIENLLLEIQKSAETQKQETHIKVFAVENGEWVEQASVKRREIESVFMDTELKRQLMNDLEVFLKDGAEKWYDQRGANYRRGYLFHGKPGCGKTSFIKAIASHFGMYIYTLSLTDKSIDDNVLASLFKRLQKGDLLVLEDIDCAGLLKRTDETEKQDANDADDADSGYNSLEEQIASLRLRQDAKRAKKHKRGVRAQNKQANLQQLAQDIQPKAKPEIQKREEPKPEPPTKVTLSGLLNTMDGISSSTGYVLIMTTNKPQALDEAVGRAGRIEKIFEFSNITRETAREMFKFYFQPIDEEQCSYDLDSVPKLAVEFAERLPENELSPAQIQSYLLRYPSAPAEAVQRMPKWIQEERERAKTFGN</sequence>
<evidence type="ECO:0000256" key="11">
    <source>
        <dbReference type="ARBA" id="ARBA00048778"/>
    </source>
</evidence>
<organism evidence="16 17">
    <name type="scientific">Lithohypha guttulata</name>
    <dbReference type="NCBI Taxonomy" id="1690604"/>
    <lineage>
        <taxon>Eukaryota</taxon>
        <taxon>Fungi</taxon>
        <taxon>Dikarya</taxon>
        <taxon>Ascomycota</taxon>
        <taxon>Pezizomycotina</taxon>
        <taxon>Eurotiomycetes</taxon>
        <taxon>Chaetothyriomycetidae</taxon>
        <taxon>Chaetothyriales</taxon>
        <taxon>Trichomeriaceae</taxon>
        <taxon>Lithohypha</taxon>
    </lineage>
</organism>
<dbReference type="Pfam" id="PF08740">
    <property type="entry name" value="BCS1_N"/>
    <property type="match status" value="1"/>
</dbReference>
<evidence type="ECO:0000256" key="12">
    <source>
        <dbReference type="SAM" id="Coils"/>
    </source>
</evidence>
<keyword evidence="7" id="KW-0067">ATP-binding</keyword>
<accession>A0ABR0K683</accession>
<evidence type="ECO:0000313" key="17">
    <source>
        <dbReference type="Proteomes" id="UP001345013"/>
    </source>
</evidence>
<keyword evidence="8 13" id="KW-1133">Transmembrane helix</keyword>
<dbReference type="SMART" id="SM01024">
    <property type="entry name" value="BCS1_N"/>
    <property type="match status" value="1"/>
</dbReference>
<evidence type="ECO:0000256" key="5">
    <source>
        <dbReference type="ARBA" id="ARBA00022792"/>
    </source>
</evidence>
<protein>
    <recommendedName>
        <fullName evidence="18">Mitochondrial chaperone BCS1</fullName>
    </recommendedName>
</protein>
<dbReference type="SMART" id="SM00382">
    <property type="entry name" value="AAA"/>
    <property type="match status" value="1"/>
</dbReference>
<comment type="catalytic activity">
    <reaction evidence="11">
        <text>ATP + H2O = ADP + phosphate + H(+)</text>
        <dbReference type="Rhea" id="RHEA:13065"/>
        <dbReference type="ChEBI" id="CHEBI:15377"/>
        <dbReference type="ChEBI" id="CHEBI:15378"/>
        <dbReference type="ChEBI" id="CHEBI:30616"/>
        <dbReference type="ChEBI" id="CHEBI:43474"/>
        <dbReference type="ChEBI" id="CHEBI:456216"/>
    </reaction>
    <physiologicalReaction direction="left-to-right" evidence="11">
        <dbReference type="Rhea" id="RHEA:13066"/>
    </physiologicalReaction>
</comment>
<dbReference type="Pfam" id="PF25426">
    <property type="entry name" value="AAA_lid_BCS1"/>
    <property type="match status" value="1"/>
</dbReference>
<dbReference type="InterPro" id="IPR050747">
    <property type="entry name" value="Mitochondrial_chaperone_BCS1"/>
</dbReference>
<evidence type="ECO:0000256" key="1">
    <source>
        <dbReference type="ARBA" id="ARBA00004434"/>
    </source>
</evidence>
<dbReference type="InterPro" id="IPR003959">
    <property type="entry name" value="ATPase_AAA_core"/>
</dbReference>
<evidence type="ECO:0008006" key="18">
    <source>
        <dbReference type="Google" id="ProtNLM"/>
    </source>
</evidence>
<evidence type="ECO:0000256" key="8">
    <source>
        <dbReference type="ARBA" id="ARBA00022989"/>
    </source>
</evidence>
<dbReference type="SUPFAM" id="SSF52540">
    <property type="entry name" value="P-loop containing nucleoside triphosphate hydrolases"/>
    <property type="match status" value="1"/>
</dbReference>
<comment type="subcellular location">
    <subcellularLocation>
        <location evidence="1">Mitochondrion inner membrane</location>
        <topology evidence="1">Single-pass membrane protein</topology>
    </subcellularLocation>
</comment>
<evidence type="ECO:0000313" key="16">
    <source>
        <dbReference type="EMBL" id="KAK5089275.1"/>
    </source>
</evidence>
<proteinExistence type="inferred from homology"/>
<dbReference type="EMBL" id="JAVRRG010000081">
    <property type="protein sequence ID" value="KAK5089275.1"/>
    <property type="molecule type" value="Genomic_DNA"/>
</dbReference>
<evidence type="ECO:0000256" key="3">
    <source>
        <dbReference type="ARBA" id="ARBA00022692"/>
    </source>
</evidence>
<evidence type="ECO:0000256" key="4">
    <source>
        <dbReference type="ARBA" id="ARBA00022741"/>
    </source>
</evidence>
<dbReference type="InterPro" id="IPR057495">
    <property type="entry name" value="AAA_lid_BCS1"/>
</dbReference>
<dbReference type="InterPro" id="IPR027417">
    <property type="entry name" value="P-loop_NTPase"/>
</dbReference>
<keyword evidence="5" id="KW-0999">Mitochondrion inner membrane</keyword>
<gene>
    <name evidence="16" type="ORF">LTR24_006344</name>
</gene>
<feature type="domain" description="AAA+ ATPase" evidence="14">
    <location>
        <begin position="285"/>
        <end position="488"/>
    </location>
</feature>
<evidence type="ECO:0000259" key="14">
    <source>
        <dbReference type="SMART" id="SM00382"/>
    </source>
</evidence>
<evidence type="ECO:0000256" key="10">
    <source>
        <dbReference type="ARBA" id="ARBA00023136"/>
    </source>
</evidence>
<dbReference type="PANTHER" id="PTHR23070">
    <property type="entry name" value="BCS1 AAA-TYPE ATPASE"/>
    <property type="match status" value="1"/>
</dbReference>
<dbReference type="Gene3D" id="3.40.50.300">
    <property type="entry name" value="P-loop containing nucleotide triphosphate hydrolases"/>
    <property type="match status" value="1"/>
</dbReference>
<dbReference type="Proteomes" id="UP001345013">
    <property type="component" value="Unassembled WGS sequence"/>
</dbReference>
<evidence type="ECO:0000256" key="2">
    <source>
        <dbReference type="ARBA" id="ARBA00007448"/>
    </source>
</evidence>
<evidence type="ECO:0000256" key="7">
    <source>
        <dbReference type="ARBA" id="ARBA00022840"/>
    </source>
</evidence>
<keyword evidence="4" id="KW-0547">Nucleotide-binding</keyword>
<evidence type="ECO:0000259" key="15">
    <source>
        <dbReference type="SMART" id="SM01024"/>
    </source>
</evidence>
<evidence type="ECO:0000256" key="13">
    <source>
        <dbReference type="SAM" id="Phobius"/>
    </source>
</evidence>
<evidence type="ECO:0000256" key="9">
    <source>
        <dbReference type="ARBA" id="ARBA00023128"/>
    </source>
</evidence>
<comment type="caution">
    <text evidence="16">The sequence shown here is derived from an EMBL/GenBank/DDBJ whole genome shotgun (WGS) entry which is preliminary data.</text>
</comment>